<evidence type="ECO:0000256" key="2">
    <source>
        <dbReference type="ARBA" id="ARBA00022857"/>
    </source>
</evidence>
<keyword evidence="2" id="KW-0521">NADP</keyword>
<sequence length="229" mass="24795">MVRPYTVLSCSMSIDGYIDDASDRRLMLSNAADFDRVDALRASCDAILVGATTIRRDDPRLLVRSPARRQERVARGATPSPVKVTVTGDADLDAAARFFTTGAGQKLVYCTSAHAPDAADRLGPVATVVDAGAEASMAWIVADLHVRGIRRLLVEGGERVHTQFLTDDLVDELQLVVAPFFIGDARAPRLVGAGRFRWSPDRAASLAEVRRIGDLVLMRYALSARFAKG</sequence>
<feature type="domain" description="Bacterial bifunctional deaminase-reductase C-terminal" evidence="4">
    <location>
        <begin position="4"/>
        <end position="213"/>
    </location>
</feature>
<proteinExistence type="predicted"/>
<organism evidence="5 6">
    <name type="scientific">Microbacterium kribbense</name>
    <dbReference type="NCBI Taxonomy" id="433645"/>
    <lineage>
        <taxon>Bacteria</taxon>
        <taxon>Bacillati</taxon>
        <taxon>Actinomycetota</taxon>
        <taxon>Actinomycetes</taxon>
        <taxon>Micrococcales</taxon>
        <taxon>Microbacteriaceae</taxon>
        <taxon>Microbacterium</taxon>
    </lineage>
</organism>
<dbReference type="InterPro" id="IPR024072">
    <property type="entry name" value="DHFR-like_dom_sf"/>
</dbReference>
<comment type="caution">
    <text evidence="5">The sequence shown here is derived from an EMBL/GenBank/DDBJ whole genome shotgun (WGS) entry which is preliminary data.</text>
</comment>
<name>A0ABP7G784_9MICO</name>
<comment type="pathway">
    <text evidence="1">Cofactor biosynthesis; riboflavin biosynthesis.</text>
</comment>
<dbReference type="Gene3D" id="3.40.430.10">
    <property type="entry name" value="Dihydrofolate Reductase, subunit A"/>
    <property type="match status" value="1"/>
</dbReference>
<dbReference type="PANTHER" id="PTHR38011:SF7">
    <property type="entry name" value="2,5-DIAMINO-6-RIBOSYLAMINO-4(3H)-PYRIMIDINONE 5'-PHOSPHATE REDUCTASE"/>
    <property type="match status" value="1"/>
</dbReference>
<dbReference type="Proteomes" id="UP001500540">
    <property type="component" value="Unassembled WGS sequence"/>
</dbReference>
<keyword evidence="6" id="KW-1185">Reference proteome</keyword>
<evidence type="ECO:0000256" key="3">
    <source>
        <dbReference type="ARBA" id="ARBA00023002"/>
    </source>
</evidence>
<accession>A0ABP7G784</accession>
<protein>
    <recommendedName>
        <fullName evidence="4">Bacterial bifunctional deaminase-reductase C-terminal domain-containing protein</fullName>
    </recommendedName>
</protein>
<dbReference type="InterPro" id="IPR050765">
    <property type="entry name" value="Riboflavin_Biosynth_HTPR"/>
</dbReference>
<dbReference type="RefSeq" id="WP_344780574.1">
    <property type="nucleotide sequence ID" value="NZ_BAABAF010000002.1"/>
</dbReference>
<dbReference type="SUPFAM" id="SSF53597">
    <property type="entry name" value="Dihydrofolate reductase-like"/>
    <property type="match status" value="1"/>
</dbReference>
<dbReference type="PANTHER" id="PTHR38011">
    <property type="entry name" value="DIHYDROFOLATE REDUCTASE FAMILY PROTEIN (AFU_ORTHOLOGUE AFUA_8G06820)"/>
    <property type="match status" value="1"/>
</dbReference>
<reference evidence="6" key="1">
    <citation type="journal article" date="2019" name="Int. J. Syst. Evol. Microbiol.">
        <title>The Global Catalogue of Microorganisms (GCM) 10K type strain sequencing project: providing services to taxonomists for standard genome sequencing and annotation.</title>
        <authorList>
            <consortium name="The Broad Institute Genomics Platform"/>
            <consortium name="The Broad Institute Genome Sequencing Center for Infectious Disease"/>
            <person name="Wu L."/>
            <person name="Ma J."/>
        </authorList>
    </citation>
    <scope>NUCLEOTIDE SEQUENCE [LARGE SCALE GENOMIC DNA]</scope>
    <source>
        <strain evidence="6">JCM 16950</strain>
    </source>
</reference>
<evidence type="ECO:0000313" key="6">
    <source>
        <dbReference type="Proteomes" id="UP001500540"/>
    </source>
</evidence>
<evidence type="ECO:0000259" key="4">
    <source>
        <dbReference type="Pfam" id="PF01872"/>
    </source>
</evidence>
<evidence type="ECO:0000256" key="1">
    <source>
        <dbReference type="ARBA" id="ARBA00005104"/>
    </source>
</evidence>
<gene>
    <name evidence="5" type="ORF">GCM10022240_06990</name>
</gene>
<keyword evidence="3" id="KW-0560">Oxidoreductase</keyword>
<evidence type="ECO:0000313" key="5">
    <source>
        <dbReference type="EMBL" id="GAA3756754.1"/>
    </source>
</evidence>
<dbReference type="InterPro" id="IPR002734">
    <property type="entry name" value="RibDG_C"/>
</dbReference>
<dbReference type="EMBL" id="BAABAF010000002">
    <property type="protein sequence ID" value="GAA3756754.1"/>
    <property type="molecule type" value="Genomic_DNA"/>
</dbReference>
<dbReference type="Pfam" id="PF01872">
    <property type="entry name" value="RibD_C"/>
    <property type="match status" value="1"/>
</dbReference>